<dbReference type="AlphaFoldDB" id="A0AAJ0A8L8"/>
<organism evidence="3 4">
    <name type="scientific">Colletotrichum godetiae</name>
    <dbReference type="NCBI Taxonomy" id="1209918"/>
    <lineage>
        <taxon>Eukaryota</taxon>
        <taxon>Fungi</taxon>
        <taxon>Dikarya</taxon>
        <taxon>Ascomycota</taxon>
        <taxon>Pezizomycotina</taxon>
        <taxon>Sordariomycetes</taxon>
        <taxon>Hypocreomycetidae</taxon>
        <taxon>Glomerellales</taxon>
        <taxon>Glomerellaceae</taxon>
        <taxon>Colletotrichum</taxon>
        <taxon>Colletotrichum acutatum species complex</taxon>
    </lineage>
</organism>
<protein>
    <recommendedName>
        <fullName evidence="2">Protein kinase domain-containing protein</fullName>
    </recommendedName>
</protein>
<dbReference type="SUPFAM" id="SSF56112">
    <property type="entry name" value="Protein kinase-like (PK-like)"/>
    <property type="match status" value="1"/>
</dbReference>
<dbReference type="PANTHER" id="PTHR24359:SF37">
    <property type="entry name" value="PROTEIN KINASE DOMAIN-CONTAINING PROTEIN"/>
    <property type="match status" value="1"/>
</dbReference>
<dbReference type="Pfam" id="PF00069">
    <property type="entry name" value="Pkinase"/>
    <property type="match status" value="1"/>
</dbReference>
<comment type="caution">
    <text evidence="3">The sequence shown here is derived from an EMBL/GenBank/DDBJ whole genome shotgun (WGS) entry which is preliminary data.</text>
</comment>
<accession>A0AAJ0A8L8</accession>
<sequence>MRTCEWPFEGSVVRCIRIICPQQIITIIDGSSSPYMADMNNPREEDDNLTLGDIQPGLDICNTQPRVILSRFNEDVGSSSINATNPRRDEQSLSPEASRAPLDHQRLSIEDDEISIQTQNDRGYAAAERAFDKGTFATYQETGPVIAELVFGQMGTHLQGREPECATKTTFVKSMALEVLKSLEKYDGRSQGPKWLPVNHLFRIITRQSVLRALKESLAESELSQKALEKCAEAVCPPAGSGNTIGSRSMFAILTILNRVEEIREYIKLGLSDDNLPFIAGPDQLSQFGQLFPKGAQFQHSHESFGHSWSFETWGALKEWQKIMRSPFFAIDPGDRERDIPHYELEPDTVLPFIKEFPATSSTMTSYSKVQRVQIHMHHHTMYKGFNDENPCFAVKELLPELGNQNTSREINFREEVRALAKTVGLSSHDHVIKLLATRRRGDSWSMLFPWARSNLKDYWLEESPDSKISPDFVKWMSTQCLGLAEGLKKIHKSPSGHAEQFGIAEEFGIHGDIKPENILLFDSKSNVYGTMVISDFGYTRFHRRNTRSNTPVVGFSPTHRAPELDLEQTISRSYDMWTFGCVFLEFITWYLEGPTGIEHFVNQRIHDDKGAPPGFSEDKFFNISKTIGRQKNPKVKRSVEEWIAHLRKQPHCGGYFQDFLDLIVKELLQPDPRERGRCDKVAEHLRDLERKCKFGTLEYLMGDVSVPLMPITSLGRISSPRQSKSYRPQPRCPSVISSLCDITWGSYSDRGSSKWPHRFMNNIDAMLFKGSSSRDGGEEHHRQPMGSPRNGPAIQPTERTPLFQSAPMAISSIPYVDTFYQGPRSESRLDANDQVAAPRYPHEPFQREQMIASTRAQSNHSRDLTNGGLGDQISDIRSIEHKRPGSFLSVYTDGHWCGLKTAIRCCFAFSEDSQTSRND</sequence>
<dbReference type="GO" id="GO:0004674">
    <property type="term" value="F:protein serine/threonine kinase activity"/>
    <property type="evidence" value="ECO:0007669"/>
    <property type="project" value="TreeGrafter"/>
</dbReference>
<dbReference type="SMART" id="SM00220">
    <property type="entry name" value="S_TKc"/>
    <property type="match status" value="1"/>
</dbReference>
<dbReference type="InterPro" id="IPR000719">
    <property type="entry name" value="Prot_kinase_dom"/>
</dbReference>
<dbReference type="Proteomes" id="UP001224890">
    <property type="component" value="Unassembled WGS sequence"/>
</dbReference>
<dbReference type="InterPro" id="IPR011009">
    <property type="entry name" value="Kinase-like_dom_sf"/>
</dbReference>
<dbReference type="PROSITE" id="PS50011">
    <property type="entry name" value="PROTEIN_KINASE_DOM"/>
    <property type="match status" value="1"/>
</dbReference>
<dbReference type="RefSeq" id="XP_060421786.1">
    <property type="nucleotide sequence ID" value="XM_060576553.1"/>
</dbReference>
<proteinExistence type="predicted"/>
<evidence type="ECO:0000313" key="3">
    <source>
        <dbReference type="EMBL" id="KAK1657022.1"/>
    </source>
</evidence>
<gene>
    <name evidence="3" type="ORF">BDP55DRAFT_687120</name>
</gene>
<name>A0AAJ0A8L8_9PEZI</name>
<dbReference type="EMBL" id="JAHMHR010000108">
    <property type="protein sequence ID" value="KAK1657022.1"/>
    <property type="molecule type" value="Genomic_DNA"/>
</dbReference>
<dbReference type="PANTHER" id="PTHR24359">
    <property type="entry name" value="SERINE/THREONINE-PROTEIN KINASE SBK1"/>
    <property type="match status" value="1"/>
</dbReference>
<dbReference type="CDD" id="cd00180">
    <property type="entry name" value="PKc"/>
    <property type="match status" value="1"/>
</dbReference>
<dbReference type="Gene3D" id="1.10.510.10">
    <property type="entry name" value="Transferase(Phosphotransferase) domain 1"/>
    <property type="match status" value="1"/>
</dbReference>
<feature type="region of interest" description="Disordered" evidence="1">
    <location>
        <begin position="770"/>
        <end position="799"/>
    </location>
</feature>
<keyword evidence="4" id="KW-1185">Reference proteome</keyword>
<evidence type="ECO:0000313" key="4">
    <source>
        <dbReference type="Proteomes" id="UP001224890"/>
    </source>
</evidence>
<dbReference type="GO" id="GO:0005524">
    <property type="term" value="F:ATP binding"/>
    <property type="evidence" value="ECO:0007669"/>
    <property type="project" value="InterPro"/>
</dbReference>
<evidence type="ECO:0000259" key="2">
    <source>
        <dbReference type="PROSITE" id="PS50011"/>
    </source>
</evidence>
<feature type="region of interest" description="Disordered" evidence="1">
    <location>
        <begin position="78"/>
        <end position="104"/>
    </location>
</feature>
<evidence type="ECO:0000256" key="1">
    <source>
        <dbReference type="SAM" id="MobiDB-lite"/>
    </source>
</evidence>
<feature type="domain" description="Protein kinase" evidence="2">
    <location>
        <begin position="317"/>
        <end position="688"/>
    </location>
</feature>
<reference evidence="3" key="1">
    <citation type="submission" date="2021-06" db="EMBL/GenBank/DDBJ databases">
        <title>Comparative genomics, transcriptomics and evolutionary studies reveal genomic signatures of adaptation to plant cell wall in hemibiotrophic fungi.</title>
        <authorList>
            <consortium name="DOE Joint Genome Institute"/>
            <person name="Baroncelli R."/>
            <person name="Diaz J.F."/>
            <person name="Benocci T."/>
            <person name="Peng M."/>
            <person name="Battaglia E."/>
            <person name="Haridas S."/>
            <person name="Andreopoulos W."/>
            <person name="Labutti K."/>
            <person name="Pangilinan J."/>
            <person name="Floch G.L."/>
            <person name="Makela M.R."/>
            <person name="Henrissat B."/>
            <person name="Grigoriev I.V."/>
            <person name="Crouch J.A."/>
            <person name="De Vries R.P."/>
            <person name="Sukno S.A."/>
            <person name="Thon M.R."/>
        </authorList>
    </citation>
    <scope>NUCLEOTIDE SEQUENCE</scope>
    <source>
        <strain evidence="3">CBS 193.32</strain>
    </source>
</reference>
<dbReference type="GeneID" id="85461079"/>